<dbReference type="EMBL" id="CP061171">
    <property type="protein sequence ID" value="QNR86435.1"/>
    <property type="molecule type" value="Genomic_DNA"/>
</dbReference>
<evidence type="ECO:0000259" key="1">
    <source>
        <dbReference type="Pfam" id="PF01370"/>
    </source>
</evidence>
<name>A0ABX6TPN3_9SPHI</name>
<feature type="domain" description="NAD-dependent epimerase/dehydratase" evidence="1">
    <location>
        <begin position="3"/>
        <end position="212"/>
    </location>
</feature>
<dbReference type="PANTHER" id="PTHR43245">
    <property type="entry name" value="BIFUNCTIONAL POLYMYXIN RESISTANCE PROTEIN ARNA"/>
    <property type="match status" value="1"/>
</dbReference>
<reference evidence="2 3" key="1">
    <citation type="submission" date="2020-09" db="EMBL/GenBank/DDBJ databases">
        <title>Pedobacter sp. SW-16 isolated from soil near Yeocheon.</title>
        <authorList>
            <person name="Im H.S."/>
            <person name="Joung Y."/>
            <person name="Lee S.-S."/>
        </authorList>
    </citation>
    <scope>NUCLEOTIDE SEQUENCE [LARGE SCALE GENOMIC DNA]</scope>
    <source>
        <strain evidence="2 3">SW-16</strain>
    </source>
</reference>
<gene>
    <name evidence="2" type="ORF">H9N25_08600</name>
</gene>
<dbReference type="InterPro" id="IPR001509">
    <property type="entry name" value="Epimerase_deHydtase"/>
</dbReference>
<keyword evidence="3" id="KW-1185">Reference proteome</keyword>
<protein>
    <submittedName>
        <fullName evidence="2">NAD(P)-dependent oxidoreductase</fullName>
    </submittedName>
</protein>
<sequence length="328" mass="36980">MRILVTGSSGHLGEAIIRTLLNTKTDYIGIDLNPSEYTTVTGTITDRHFVDKCMKGVDAVIHTATLHKPHVATHTYQDFIDTNLTGTLNLLEAARTNGVKAFVYTSTTSTFGDMLTPEAGKPAVWITEDTKAIPKNIYGVTKNAAEDLCQLFYRNHQLPCIVLKTSRFFPEADDKKSVRELYDDENLKLNEYLYRRVDIEDAVNAHLLAIEKAGSLGFAKYIISATSPFSQSDLLALRYDVPGVLAKIFPDYEAIYQSRNWMMMPTIDRVYVNESARIELGWKPQYDFGYALTCLREGKDFRSELSKLVGIKGYHPEVFEHGPYPVNE</sequence>
<dbReference type="Pfam" id="PF01370">
    <property type="entry name" value="Epimerase"/>
    <property type="match status" value="1"/>
</dbReference>
<dbReference type="Proteomes" id="UP000516439">
    <property type="component" value="Chromosome"/>
</dbReference>
<evidence type="ECO:0000313" key="2">
    <source>
        <dbReference type="EMBL" id="QNR86435.1"/>
    </source>
</evidence>
<dbReference type="PANTHER" id="PTHR43245:SF54">
    <property type="entry name" value="BLL0593 PROTEIN"/>
    <property type="match status" value="1"/>
</dbReference>
<dbReference type="RefSeq" id="WP_190328613.1">
    <property type="nucleotide sequence ID" value="NZ_CP061171.1"/>
</dbReference>
<dbReference type="SUPFAM" id="SSF51735">
    <property type="entry name" value="NAD(P)-binding Rossmann-fold domains"/>
    <property type="match status" value="1"/>
</dbReference>
<dbReference type="InterPro" id="IPR050177">
    <property type="entry name" value="Lipid_A_modif_metabolic_enz"/>
</dbReference>
<evidence type="ECO:0000313" key="3">
    <source>
        <dbReference type="Proteomes" id="UP000516439"/>
    </source>
</evidence>
<accession>A0ABX6TPN3</accession>
<dbReference type="Gene3D" id="3.40.50.720">
    <property type="entry name" value="NAD(P)-binding Rossmann-like Domain"/>
    <property type="match status" value="1"/>
</dbReference>
<dbReference type="InterPro" id="IPR036291">
    <property type="entry name" value="NAD(P)-bd_dom_sf"/>
</dbReference>
<organism evidence="2 3">
    <name type="scientific">Pedobacter riviphilus</name>
    <dbReference type="NCBI Taxonomy" id="2766984"/>
    <lineage>
        <taxon>Bacteria</taxon>
        <taxon>Pseudomonadati</taxon>
        <taxon>Bacteroidota</taxon>
        <taxon>Sphingobacteriia</taxon>
        <taxon>Sphingobacteriales</taxon>
        <taxon>Sphingobacteriaceae</taxon>
        <taxon>Pedobacter</taxon>
    </lineage>
</organism>
<proteinExistence type="predicted"/>